<reference evidence="6 7" key="1">
    <citation type="submission" date="2014-12" db="EMBL/GenBank/DDBJ databases">
        <title>16Stimator: statistical estimation of ribosomal gene copy numbers from draft genome assemblies.</title>
        <authorList>
            <person name="Perisin M.A."/>
            <person name="Vetter M."/>
            <person name="Gilbert J.A."/>
            <person name="Bergelson J."/>
        </authorList>
    </citation>
    <scope>NUCLEOTIDE SEQUENCE [LARGE SCALE GENOMIC DNA]</scope>
    <source>
        <strain evidence="6 7">MEJ076</strain>
    </source>
</reference>
<proteinExistence type="predicted"/>
<dbReference type="InterPro" id="IPR005234">
    <property type="entry name" value="ScpB_csome_segregation"/>
</dbReference>
<dbReference type="GO" id="GO:0051304">
    <property type="term" value="P:chromosome separation"/>
    <property type="evidence" value="ECO:0007669"/>
    <property type="project" value="InterPro"/>
</dbReference>
<feature type="compositionally biased region" description="Acidic residues" evidence="5">
    <location>
        <begin position="1"/>
        <end position="13"/>
    </location>
</feature>
<dbReference type="Proteomes" id="UP000035017">
    <property type="component" value="Unassembled WGS sequence"/>
</dbReference>
<dbReference type="Pfam" id="PF04079">
    <property type="entry name" value="SMC_ScpB"/>
    <property type="match status" value="1"/>
</dbReference>
<dbReference type="InterPro" id="IPR036388">
    <property type="entry name" value="WH-like_DNA-bd_sf"/>
</dbReference>
<dbReference type="AlphaFoldDB" id="A0A0D0KHZ5"/>
<evidence type="ECO:0000313" key="7">
    <source>
        <dbReference type="Proteomes" id="UP000035017"/>
    </source>
</evidence>
<feature type="region of interest" description="Disordered" evidence="5">
    <location>
        <begin position="1"/>
        <end position="28"/>
    </location>
</feature>
<dbReference type="NCBIfam" id="TIGR00281">
    <property type="entry name" value="SMC-Scp complex subunit ScpB"/>
    <property type="match status" value="1"/>
</dbReference>
<evidence type="ECO:0000256" key="5">
    <source>
        <dbReference type="SAM" id="MobiDB-lite"/>
    </source>
</evidence>
<comment type="caution">
    <text evidence="6">The sequence shown here is derived from an EMBL/GenBank/DDBJ whole genome shotgun (WGS) entry which is preliminary data.</text>
</comment>
<keyword evidence="3" id="KW-0159">Chromosome partition</keyword>
<dbReference type="PANTHER" id="PTHR34298:SF2">
    <property type="entry name" value="SEGREGATION AND CONDENSATION PROTEIN B"/>
    <property type="match status" value="1"/>
</dbReference>
<organism evidence="6 7">
    <name type="scientific">Agrobacterium tumefaciens</name>
    <dbReference type="NCBI Taxonomy" id="358"/>
    <lineage>
        <taxon>Bacteria</taxon>
        <taxon>Pseudomonadati</taxon>
        <taxon>Pseudomonadota</taxon>
        <taxon>Alphaproteobacteria</taxon>
        <taxon>Hyphomicrobiales</taxon>
        <taxon>Rhizobiaceae</taxon>
        <taxon>Rhizobium/Agrobacterium group</taxon>
        <taxon>Agrobacterium</taxon>
        <taxon>Agrobacterium tumefaciens complex</taxon>
    </lineage>
</organism>
<gene>
    <name evidence="6" type="ORF">RU07_19805</name>
</gene>
<dbReference type="EMBL" id="JXQV01000030">
    <property type="protein sequence ID" value="KIP98948.1"/>
    <property type="molecule type" value="Genomic_DNA"/>
</dbReference>
<dbReference type="Gene3D" id="1.10.10.10">
    <property type="entry name" value="Winged helix-like DNA-binding domain superfamily/Winged helix DNA-binding domain"/>
    <property type="match status" value="2"/>
</dbReference>
<keyword evidence="4" id="KW-0131">Cell cycle</keyword>
<feature type="compositionally biased region" description="Polar residues" evidence="5">
    <location>
        <begin position="15"/>
        <end position="26"/>
    </location>
</feature>
<dbReference type="GO" id="GO:0051301">
    <property type="term" value="P:cell division"/>
    <property type="evidence" value="ECO:0007669"/>
    <property type="project" value="UniProtKB-KW"/>
</dbReference>
<name>A0A0D0KHZ5_AGRTU</name>
<dbReference type="PANTHER" id="PTHR34298">
    <property type="entry name" value="SEGREGATION AND CONDENSATION PROTEIN B"/>
    <property type="match status" value="1"/>
</dbReference>
<dbReference type="InterPro" id="IPR036390">
    <property type="entry name" value="WH_DNA-bd_sf"/>
</dbReference>
<evidence type="ECO:0000256" key="3">
    <source>
        <dbReference type="ARBA" id="ARBA00022829"/>
    </source>
</evidence>
<protein>
    <submittedName>
        <fullName evidence="6">Segregation and condensation protein B</fullName>
    </submittedName>
</protein>
<evidence type="ECO:0000256" key="2">
    <source>
        <dbReference type="ARBA" id="ARBA00022618"/>
    </source>
</evidence>
<keyword evidence="1" id="KW-0963">Cytoplasm</keyword>
<evidence type="ECO:0000313" key="6">
    <source>
        <dbReference type="EMBL" id="KIP98948.1"/>
    </source>
</evidence>
<evidence type="ECO:0000256" key="1">
    <source>
        <dbReference type="ARBA" id="ARBA00022490"/>
    </source>
</evidence>
<accession>A0A0D0KHZ5</accession>
<dbReference type="SUPFAM" id="SSF46785">
    <property type="entry name" value="Winged helix' DNA-binding domain"/>
    <property type="match status" value="2"/>
</dbReference>
<evidence type="ECO:0000256" key="4">
    <source>
        <dbReference type="ARBA" id="ARBA00023306"/>
    </source>
</evidence>
<keyword evidence="2" id="KW-0132">Cell division</keyword>
<sequence length="244" mass="26770">MMSNELDLDEDAPSSEAQTSGASVTERQMKEAERIAEALVFASAQPVSEAFIAERVPKGIDVATLMARLKGHYGERGVNLIQVGGNWAFRTAGDLSFVIRTDEKEPKKLSRAALEVLAIIAYHQPVTRAEIEEIRGVQTSRGTLDVLMEAGWVRFRGRRRTPGRPVTMGTTIEFLDHFGLEELRDLPGLDELKGAGLLSGRIPSNFGIPLPSMSDELTEDEDPITQLDLEELGLLSPSGDEPER</sequence>